<reference evidence="3" key="1">
    <citation type="submission" date="2013-01" db="EMBL/GenBank/DDBJ databases">
        <title>Draft Genome Sequence of a Mulberry Tree, Morus notabilis C.K. Schneid.</title>
        <authorList>
            <person name="He N."/>
            <person name="Zhao S."/>
        </authorList>
    </citation>
    <scope>NUCLEOTIDE SEQUENCE</scope>
</reference>
<gene>
    <name evidence="2" type="ORF">L484_024524</name>
</gene>
<sequence>MGSYLYSHAVDTIEVTGHTDFSPHHILEANLGRRFGATPIIRPSSPIPNRPVHMVGGPTPPKIGFFQMPPPPSQPPPPPPSTPPPTPPS</sequence>
<feature type="compositionally biased region" description="Pro residues" evidence="1">
    <location>
        <begin position="68"/>
        <end position="89"/>
    </location>
</feature>
<feature type="region of interest" description="Disordered" evidence="1">
    <location>
        <begin position="43"/>
        <end position="89"/>
    </location>
</feature>
<keyword evidence="3" id="KW-1185">Reference proteome</keyword>
<organism evidence="2 3">
    <name type="scientific">Morus notabilis</name>
    <dbReference type="NCBI Taxonomy" id="981085"/>
    <lineage>
        <taxon>Eukaryota</taxon>
        <taxon>Viridiplantae</taxon>
        <taxon>Streptophyta</taxon>
        <taxon>Embryophyta</taxon>
        <taxon>Tracheophyta</taxon>
        <taxon>Spermatophyta</taxon>
        <taxon>Magnoliopsida</taxon>
        <taxon>eudicotyledons</taxon>
        <taxon>Gunneridae</taxon>
        <taxon>Pentapetalae</taxon>
        <taxon>rosids</taxon>
        <taxon>fabids</taxon>
        <taxon>Rosales</taxon>
        <taxon>Moraceae</taxon>
        <taxon>Moreae</taxon>
        <taxon>Morus</taxon>
    </lineage>
</organism>
<protein>
    <submittedName>
        <fullName evidence="2">Uncharacterized protein</fullName>
    </submittedName>
</protein>
<evidence type="ECO:0000256" key="1">
    <source>
        <dbReference type="SAM" id="MobiDB-lite"/>
    </source>
</evidence>
<evidence type="ECO:0000313" key="3">
    <source>
        <dbReference type="Proteomes" id="UP000030645"/>
    </source>
</evidence>
<dbReference type="EMBL" id="KE345062">
    <property type="protein sequence ID" value="EXB93186.1"/>
    <property type="molecule type" value="Genomic_DNA"/>
</dbReference>
<name>W9RHL8_9ROSA</name>
<dbReference type="Proteomes" id="UP000030645">
    <property type="component" value="Unassembled WGS sequence"/>
</dbReference>
<accession>W9RHL8</accession>
<dbReference type="AlphaFoldDB" id="W9RHL8"/>
<evidence type="ECO:0000313" key="2">
    <source>
        <dbReference type="EMBL" id="EXB93186.1"/>
    </source>
</evidence>
<proteinExistence type="predicted"/>